<feature type="chain" id="PRO_5022245628" evidence="2">
    <location>
        <begin position="26"/>
        <end position="268"/>
    </location>
</feature>
<dbReference type="EMBL" id="VIWU01000001">
    <property type="protein sequence ID" value="TWF77032.1"/>
    <property type="molecule type" value="Genomic_DNA"/>
</dbReference>
<keyword evidence="2" id="KW-0732">Signal</keyword>
<proteinExistence type="predicted"/>
<gene>
    <name evidence="3" type="ORF">FHX44_112932</name>
</gene>
<keyword evidence="1" id="KW-1133">Transmembrane helix</keyword>
<reference evidence="3 4" key="1">
    <citation type="submission" date="2019-06" db="EMBL/GenBank/DDBJ databases">
        <title>Sequencing the genomes of 1000 actinobacteria strains.</title>
        <authorList>
            <person name="Klenk H.-P."/>
        </authorList>
    </citation>
    <scope>NUCLEOTIDE SEQUENCE [LARGE SCALE GENOMIC DNA]</scope>
    <source>
        <strain evidence="3 4">DSM 45671</strain>
    </source>
</reference>
<dbReference type="AlphaFoldDB" id="A0A561SQA3"/>
<feature type="signal peptide" evidence="2">
    <location>
        <begin position="1"/>
        <end position="25"/>
    </location>
</feature>
<organism evidence="3 4">
    <name type="scientific">Pseudonocardia hierapolitana</name>
    <dbReference type="NCBI Taxonomy" id="1128676"/>
    <lineage>
        <taxon>Bacteria</taxon>
        <taxon>Bacillati</taxon>
        <taxon>Actinomycetota</taxon>
        <taxon>Actinomycetes</taxon>
        <taxon>Pseudonocardiales</taxon>
        <taxon>Pseudonocardiaceae</taxon>
        <taxon>Pseudonocardia</taxon>
    </lineage>
</organism>
<accession>A0A561SQA3</accession>
<evidence type="ECO:0000256" key="1">
    <source>
        <dbReference type="SAM" id="Phobius"/>
    </source>
</evidence>
<dbReference type="PANTHER" id="PTHR35007:SF4">
    <property type="entry name" value="CONSERVED TRANSMEMBRANE PROTEIN-RELATED"/>
    <property type="match status" value="1"/>
</dbReference>
<feature type="transmembrane region" description="Helical" evidence="1">
    <location>
        <begin position="209"/>
        <end position="227"/>
    </location>
</feature>
<evidence type="ECO:0000256" key="2">
    <source>
        <dbReference type="SAM" id="SignalP"/>
    </source>
</evidence>
<dbReference type="PANTHER" id="PTHR35007">
    <property type="entry name" value="INTEGRAL MEMBRANE PROTEIN-RELATED"/>
    <property type="match status" value="1"/>
</dbReference>
<evidence type="ECO:0000313" key="3">
    <source>
        <dbReference type="EMBL" id="TWF77032.1"/>
    </source>
</evidence>
<keyword evidence="1" id="KW-0812">Transmembrane</keyword>
<name>A0A561SQA3_9PSEU</name>
<keyword evidence="1" id="KW-0472">Membrane</keyword>
<comment type="caution">
    <text evidence="3">The sequence shown here is derived from an EMBL/GenBank/DDBJ whole genome shotgun (WGS) entry which is preliminary data.</text>
</comment>
<evidence type="ECO:0000313" key="4">
    <source>
        <dbReference type="Proteomes" id="UP000321261"/>
    </source>
</evidence>
<protein>
    <submittedName>
        <fullName evidence="3">Tight adherence protein B</fullName>
    </submittedName>
</protein>
<feature type="transmembrane region" description="Helical" evidence="1">
    <location>
        <begin position="49"/>
        <end position="74"/>
    </location>
</feature>
<dbReference type="Proteomes" id="UP000321261">
    <property type="component" value="Unassembled WGS sequence"/>
</dbReference>
<sequence length="268" mass="26945">MVNAAAACAALAAAVACTPPPPAVARFAALWPATRPPRIRWPNLVGPVLAGGLVGAVLAGVGGALAGAVAALVVRQRRAVRRAAHDRATAAEQLAAAVARITDELRAGSHPAAALAGIDADGPLARSVLAPAAVAARLGDGIVPALRRGGVTRAEINADVERIATAWALAERHGIPLADLLGRAHEDIRWRVRFAATVRAQLAGPRATAAVLTTLPVLGIALGQLIGADPIGVLRGGPLGQVLLVIGVVLLAAGSAWSERILGSAVPR</sequence>
<keyword evidence="4" id="KW-1185">Reference proteome</keyword>
<feature type="transmembrane region" description="Helical" evidence="1">
    <location>
        <begin position="239"/>
        <end position="258"/>
    </location>
</feature>